<dbReference type="EMBL" id="CH473956">
    <property type="protein sequence ID" value="EDM17492.1"/>
    <property type="molecule type" value="Genomic_DNA"/>
</dbReference>
<proteinExistence type="predicted"/>
<dbReference type="Proteomes" id="UP000234681">
    <property type="component" value="Chromosome 1"/>
</dbReference>
<protein>
    <submittedName>
        <fullName evidence="1">RCG39276</fullName>
    </submittedName>
</protein>
<reference evidence="1 2" key="1">
    <citation type="submission" date="2005-09" db="EMBL/GenBank/DDBJ databases">
        <authorList>
            <person name="Mural R.J."/>
            <person name="Li P.W."/>
            <person name="Adams M.D."/>
            <person name="Amanatides P.G."/>
            <person name="Baden-Tillson H."/>
            <person name="Barnstead M."/>
            <person name="Chin S.H."/>
            <person name="Dew I."/>
            <person name="Evans C.A."/>
            <person name="Ferriera S."/>
            <person name="Flanigan M."/>
            <person name="Fosler C."/>
            <person name="Glodek A."/>
            <person name="Gu Z."/>
            <person name="Holt R.A."/>
            <person name="Jennings D."/>
            <person name="Kraft C.L."/>
            <person name="Lu F."/>
            <person name="Nguyen T."/>
            <person name="Nusskern D.R."/>
            <person name="Pfannkoch C.M."/>
            <person name="Sitter C."/>
            <person name="Sutton G.G."/>
            <person name="Venter J.C."/>
            <person name="Wang Z."/>
            <person name="Woodage T."/>
            <person name="Zheng X.H."/>
            <person name="Zhong F."/>
        </authorList>
    </citation>
    <scope>NUCLEOTIDE SEQUENCE [LARGE SCALE GENOMIC DNA]</scope>
    <source>
        <strain>BN</strain>
        <strain evidence="2">Sprague-Dawley</strain>
    </source>
</reference>
<sequence>MEEGREKETFPLSKSVRELLSEIKSNSHSSVPNHFSEMTRAEGNLHGQVDTAWCSLRTSRPSEGNNPNIYQGL</sequence>
<organism evidence="1 2">
    <name type="scientific">Rattus norvegicus</name>
    <name type="common">Rat</name>
    <dbReference type="NCBI Taxonomy" id="10116"/>
    <lineage>
        <taxon>Eukaryota</taxon>
        <taxon>Metazoa</taxon>
        <taxon>Chordata</taxon>
        <taxon>Craniata</taxon>
        <taxon>Vertebrata</taxon>
        <taxon>Euteleostomi</taxon>
        <taxon>Mammalia</taxon>
        <taxon>Eutheria</taxon>
        <taxon>Euarchontoglires</taxon>
        <taxon>Glires</taxon>
        <taxon>Rodentia</taxon>
        <taxon>Myomorpha</taxon>
        <taxon>Muroidea</taxon>
        <taxon>Muridae</taxon>
        <taxon>Murinae</taxon>
        <taxon>Rattus</taxon>
    </lineage>
</organism>
<dbReference type="AlphaFoldDB" id="A6I938"/>
<evidence type="ECO:0000313" key="1">
    <source>
        <dbReference type="EMBL" id="EDM17492.1"/>
    </source>
</evidence>
<accession>A6I938</accession>
<name>A6I938_RAT</name>
<gene>
    <name evidence="1" type="ORF">rCG_39276</name>
</gene>
<evidence type="ECO:0000313" key="2">
    <source>
        <dbReference type="Proteomes" id="UP000234681"/>
    </source>
</evidence>